<keyword evidence="2" id="KW-0812">Transmembrane</keyword>
<comment type="caution">
    <text evidence="3">The sequence shown here is derived from an EMBL/GenBank/DDBJ whole genome shotgun (WGS) entry which is preliminary data.</text>
</comment>
<name>A0ABT6C6L4_9MICO</name>
<keyword evidence="4" id="KW-1185">Reference proteome</keyword>
<evidence type="ECO:0000313" key="4">
    <source>
        <dbReference type="Proteomes" id="UP001528912"/>
    </source>
</evidence>
<organism evidence="3 4">
    <name type="scientific">Luteipulveratus flavus</name>
    <dbReference type="NCBI Taxonomy" id="3031728"/>
    <lineage>
        <taxon>Bacteria</taxon>
        <taxon>Bacillati</taxon>
        <taxon>Actinomycetota</taxon>
        <taxon>Actinomycetes</taxon>
        <taxon>Micrococcales</taxon>
        <taxon>Dermacoccaceae</taxon>
        <taxon>Luteipulveratus</taxon>
    </lineage>
</organism>
<evidence type="ECO:0000256" key="2">
    <source>
        <dbReference type="SAM" id="Phobius"/>
    </source>
</evidence>
<reference evidence="3 4" key="1">
    <citation type="submission" date="2023-03" db="EMBL/GenBank/DDBJ databases">
        <title>YIM 133296 draft genome.</title>
        <authorList>
            <person name="Xiong L."/>
        </authorList>
    </citation>
    <scope>NUCLEOTIDE SEQUENCE [LARGE SCALE GENOMIC DNA]</scope>
    <source>
        <strain evidence="3 4">YIM 133296</strain>
    </source>
</reference>
<dbReference type="RefSeq" id="WP_277191948.1">
    <property type="nucleotide sequence ID" value="NZ_JAROAV010000028.1"/>
</dbReference>
<feature type="region of interest" description="Disordered" evidence="1">
    <location>
        <begin position="80"/>
        <end position="107"/>
    </location>
</feature>
<protein>
    <recommendedName>
        <fullName evidence="5">PknH-like extracellular domain-containing protein</fullName>
    </recommendedName>
</protein>
<dbReference type="EMBL" id="JAROAV010000028">
    <property type="protein sequence ID" value="MDF8264480.1"/>
    <property type="molecule type" value="Genomic_DNA"/>
</dbReference>
<accession>A0ABT6C6L4</accession>
<evidence type="ECO:0008006" key="5">
    <source>
        <dbReference type="Google" id="ProtNLM"/>
    </source>
</evidence>
<dbReference type="Proteomes" id="UP001528912">
    <property type="component" value="Unassembled WGS sequence"/>
</dbReference>
<keyword evidence="2" id="KW-0472">Membrane</keyword>
<keyword evidence="2" id="KW-1133">Transmembrane helix</keyword>
<evidence type="ECO:0000313" key="3">
    <source>
        <dbReference type="EMBL" id="MDF8264480.1"/>
    </source>
</evidence>
<sequence>MTVEDRDIADALRTSLADWDIAPGDAGAAVRAAQSTARRHRRTRALATTVGAGSVAAALVLGIGTASFGLRSDVTVSASRPSAAVDGRLGPSGVGSPEASTPNDRTGALPRTYAYKMLATFEPGTYAGHPWVADGNQMGPDPLIQGMACQGFDGPDAIASITQSAGSTERLLVGTIAGYRTGTGDGVVPALRANGLACRWWGTPGWPKPLEWTGQGDTDHFLGEIPNVGRGPGRAGESLAIGHSAVVAAARVGDLVVYGVAYDKDRTSATTAATAMVLATERRLRASSYPPAHGRPVAGSDNDHVPTQPMTVSGPNDVDPSVLSPGLLPRDGQLPRGLTYAPPAGGWTRLTTSRSVPQRDGFVAGTGDGARWKNPPSDDVRGRVGVGDTADDRGLSDDVHSGEFRIVQAPHGQASRLLEQNIAGKGRRGFRETTVRTLAWPGQTSTGDHFLADLTLRTGGNIAPRSAVAARVVGDFVVSAHVTWSDDQGVARDTATKAVDDMVNNLRAAGKVK</sequence>
<gene>
    <name evidence="3" type="ORF">P4R38_09510</name>
</gene>
<proteinExistence type="predicted"/>
<feature type="region of interest" description="Disordered" evidence="1">
    <location>
        <begin position="286"/>
        <end position="397"/>
    </location>
</feature>
<feature type="transmembrane region" description="Helical" evidence="2">
    <location>
        <begin position="45"/>
        <end position="70"/>
    </location>
</feature>
<evidence type="ECO:0000256" key="1">
    <source>
        <dbReference type="SAM" id="MobiDB-lite"/>
    </source>
</evidence>